<dbReference type="Gene3D" id="1.25.40.10">
    <property type="entry name" value="Tetratricopeptide repeat domain"/>
    <property type="match status" value="1"/>
</dbReference>
<evidence type="ECO:0000313" key="2">
    <source>
        <dbReference type="Proteomes" id="UP000216991"/>
    </source>
</evidence>
<dbReference type="EMBL" id="NOXT01000099">
    <property type="protein sequence ID" value="OYQ30771.1"/>
    <property type="molecule type" value="Genomic_DNA"/>
</dbReference>
<dbReference type="AlphaFoldDB" id="A0A255YNJ7"/>
<sequence>MLTPVDPDRAVGIAERALTLDPLDRGAMLARANALFFARRYQEAATLIQRLRQESKNRRGATLLVNTLLALGQTDAARQLVPQVPKGWQQPFYRALIEAQAGNRAAADAALAAFRTLDNGTAHYQFAVLHAQRGEIPAALASIEKALKAQDAGLNDIAVDPWLDPLRKEPRFKAVQDKIIPPDLFVPARLAPVA</sequence>
<proteinExistence type="predicted"/>
<dbReference type="NCBIfam" id="NF047558">
    <property type="entry name" value="TPR_END_plus"/>
    <property type="match status" value="1"/>
</dbReference>
<gene>
    <name evidence="1" type="ORF">CHU93_06325</name>
</gene>
<dbReference type="Proteomes" id="UP000216991">
    <property type="component" value="Unassembled WGS sequence"/>
</dbReference>
<dbReference type="RefSeq" id="WP_094473272.1">
    <property type="nucleotide sequence ID" value="NZ_NOXT01000099.1"/>
</dbReference>
<protein>
    <recommendedName>
        <fullName evidence="3">Tetratricopeptide repeat protein</fullName>
    </recommendedName>
</protein>
<dbReference type="InterPro" id="IPR011990">
    <property type="entry name" value="TPR-like_helical_dom_sf"/>
</dbReference>
<evidence type="ECO:0000313" key="1">
    <source>
        <dbReference type="EMBL" id="OYQ30771.1"/>
    </source>
</evidence>
<reference evidence="1 2" key="1">
    <citation type="submission" date="2017-07" db="EMBL/GenBank/DDBJ databases">
        <title>Sandarakinorhabdus cyanobacteriorum sp. nov., a novel bacterium isolated from cyanobacterial aggregates in a eutrophic lake.</title>
        <authorList>
            <person name="Cai H."/>
        </authorList>
    </citation>
    <scope>NUCLEOTIDE SEQUENCE [LARGE SCALE GENOMIC DNA]</scope>
    <source>
        <strain evidence="1 2">TH057</strain>
    </source>
</reference>
<comment type="caution">
    <text evidence="1">The sequence shown here is derived from an EMBL/GenBank/DDBJ whole genome shotgun (WGS) entry which is preliminary data.</text>
</comment>
<keyword evidence="2" id="KW-1185">Reference proteome</keyword>
<name>A0A255YNJ7_9SPHN</name>
<evidence type="ECO:0008006" key="3">
    <source>
        <dbReference type="Google" id="ProtNLM"/>
    </source>
</evidence>
<dbReference type="SUPFAM" id="SSF48452">
    <property type="entry name" value="TPR-like"/>
    <property type="match status" value="1"/>
</dbReference>
<accession>A0A255YNJ7</accession>
<organism evidence="1 2">
    <name type="scientific">Sandarakinorhabdus cyanobacteriorum</name>
    <dbReference type="NCBI Taxonomy" id="1981098"/>
    <lineage>
        <taxon>Bacteria</taxon>
        <taxon>Pseudomonadati</taxon>
        <taxon>Pseudomonadota</taxon>
        <taxon>Alphaproteobacteria</taxon>
        <taxon>Sphingomonadales</taxon>
        <taxon>Sphingosinicellaceae</taxon>
        <taxon>Sandarakinorhabdus</taxon>
    </lineage>
</organism>